<evidence type="ECO:0000313" key="1">
    <source>
        <dbReference type="EMBL" id="BAC44017.1"/>
    </source>
</evidence>
<protein>
    <submittedName>
        <fullName evidence="1">Uncharacterized protein</fullName>
    </submittedName>
</protein>
<sequence length="141" mass="16224">MDIKEKVSEYISKASEIFSNCYTSFDAKIEFLRNVDKDNSYAFTCEHKEDITEAVRLLGENAKEQPSRKEQQAYLAQLVKMFMSNPDKPTIIAFFNENPILFNVFCLMFVHFGQETVSEKEKEAHAFMSGPLFACVKKLIA</sequence>
<accession>Q8EWH9</accession>
<dbReference type="HOGENOM" id="CLU_1823233_0_0_14"/>
<dbReference type="KEGG" id="mpe:MYPE2260"/>
<dbReference type="InterPro" id="IPR035947">
    <property type="entry name" value="MG354-like_sf"/>
</dbReference>
<gene>
    <name evidence="1" type="ordered locus">MYPE2260</name>
</gene>
<dbReference type="STRING" id="272633.gene:10731326"/>
<name>Q8EWH9_MALP2</name>
<organism evidence="1 2">
    <name type="scientific">Malacoplasma penetrans (strain HF-2)</name>
    <name type="common">Mycoplasma penetrans</name>
    <dbReference type="NCBI Taxonomy" id="272633"/>
    <lineage>
        <taxon>Bacteria</taxon>
        <taxon>Bacillati</taxon>
        <taxon>Mycoplasmatota</taxon>
        <taxon>Mycoplasmoidales</taxon>
        <taxon>Mycoplasmoidaceae</taxon>
        <taxon>Malacoplasma</taxon>
    </lineage>
</organism>
<dbReference type="RefSeq" id="WP_011077053.1">
    <property type="nucleotide sequence ID" value="NC_004432.1"/>
</dbReference>
<proteinExistence type="predicted"/>
<evidence type="ECO:0000313" key="2">
    <source>
        <dbReference type="Proteomes" id="UP000002522"/>
    </source>
</evidence>
<dbReference type="AlphaFoldDB" id="Q8EWH9"/>
<dbReference type="InParanoid" id="Q8EWH9"/>
<keyword evidence="2" id="KW-1185">Reference proteome</keyword>
<dbReference type="Proteomes" id="UP000002522">
    <property type="component" value="Chromosome"/>
</dbReference>
<reference evidence="1 2" key="1">
    <citation type="journal article" date="2002" name="Nucleic Acids Res.">
        <title>The complete genomic sequence of Mycoplasma penetrans, an intracellular bacterial pathogen in humans.</title>
        <authorList>
            <person name="Sasaki Y."/>
            <person name="Ishikawa J."/>
            <person name="Yamashita A."/>
            <person name="Oshima K."/>
            <person name="Kenri T."/>
            <person name="Furuya K."/>
            <person name="Yoshino C."/>
            <person name="Horino A."/>
            <person name="Shiba T."/>
            <person name="Sasaki T."/>
            <person name="Hattori M."/>
        </authorList>
    </citation>
    <scope>NUCLEOTIDE SEQUENCE [LARGE SCALE GENOMIC DNA]</scope>
    <source>
        <strain evidence="1 2">HF-2</strain>
    </source>
</reference>
<dbReference type="EMBL" id="BA000026">
    <property type="protein sequence ID" value="BAC44017.1"/>
    <property type="molecule type" value="Genomic_DNA"/>
</dbReference>
<dbReference type="Gene3D" id="1.10.3960.10">
    <property type="entry name" value="MG354-like"/>
    <property type="match status" value="1"/>
</dbReference>